<dbReference type="Proteomes" id="UP001235939">
    <property type="component" value="Chromosome 09"/>
</dbReference>
<reference evidence="3 4" key="1">
    <citation type="submission" date="2022-01" db="EMBL/GenBank/DDBJ databases">
        <title>A chromosomal length assembly of Cordylochernes scorpioides.</title>
        <authorList>
            <person name="Zeh D."/>
            <person name="Zeh J."/>
        </authorList>
    </citation>
    <scope>NUCLEOTIDE SEQUENCE [LARGE SCALE GENOMIC DNA]</scope>
    <source>
        <strain evidence="3">IN4F17</strain>
        <tissue evidence="3">Whole Body</tissue>
    </source>
</reference>
<feature type="compositionally biased region" description="Basic and acidic residues" evidence="1">
    <location>
        <begin position="354"/>
        <end position="363"/>
    </location>
</feature>
<feature type="region of interest" description="Disordered" evidence="1">
    <location>
        <begin position="296"/>
        <end position="325"/>
    </location>
</feature>
<dbReference type="InterPro" id="IPR001660">
    <property type="entry name" value="SAM"/>
</dbReference>
<keyword evidence="4" id="KW-1185">Reference proteome</keyword>
<evidence type="ECO:0000313" key="3">
    <source>
        <dbReference type="EMBL" id="UYV71821.1"/>
    </source>
</evidence>
<name>A0ABY6KUJ4_9ARAC</name>
<organism evidence="3 4">
    <name type="scientific">Cordylochernes scorpioides</name>
    <dbReference type="NCBI Taxonomy" id="51811"/>
    <lineage>
        <taxon>Eukaryota</taxon>
        <taxon>Metazoa</taxon>
        <taxon>Ecdysozoa</taxon>
        <taxon>Arthropoda</taxon>
        <taxon>Chelicerata</taxon>
        <taxon>Arachnida</taxon>
        <taxon>Pseudoscorpiones</taxon>
        <taxon>Cheliferoidea</taxon>
        <taxon>Chernetidae</taxon>
        <taxon>Cordylochernes</taxon>
    </lineage>
</organism>
<dbReference type="PANTHER" id="PTHR24155:SF11">
    <property type="entry name" value="CASKIN, ISOFORM B"/>
    <property type="match status" value="1"/>
</dbReference>
<dbReference type="InterPro" id="IPR013761">
    <property type="entry name" value="SAM/pointed_sf"/>
</dbReference>
<feature type="region of interest" description="Disordered" evidence="1">
    <location>
        <begin position="344"/>
        <end position="378"/>
    </location>
</feature>
<dbReference type="SMART" id="SM00454">
    <property type="entry name" value="SAM"/>
    <property type="match status" value="1"/>
</dbReference>
<gene>
    <name evidence="3" type="ORF">LAZ67_9000568</name>
</gene>
<evidence type="ECO:0000259" key="2">
    <source>
        <dbReference type="SMART" id="SM00454"/>
    </source>
</evidence>
<dbReference type="Gene3D" id="1.10.150.50">
    <property type="entry name" value="Transcription Factor, Ets-1"/>
    <property type="match status" value="1"/>
</dbReference>
<dbReference type="SUPFAM" id="SSF47769">
    <property type="entry name" value="SAM/Pointed domain"/>
    <property type="match status" value="1"/>
</dbReference>
<dbReference type="PANTHER" id="PTHR24155">
    <property type="entry name" value="OSTEOCLAST-STIMULATING FACTOR 1"/>
    <property type="match status" value="1"/>
</dbReference>
<evidence type="ECO:0000256" key="1">
    <source>
        <dbReference type="SAM" id="MobiDB-lite"/>
    </source>
</evidence>
<protein>
    <recommendedName>
        <fullName evidence="2">SAM domain-containing protein</fullName>
    </recommendedName>
</protein>
<dbReference type="EMBL" id="CP092871">
    <property type="protein sequence ID" value="UYV71821.1"/>
    <property type="molecule type" value="Genomic_DNA"/>
</dbReference>
<feature type="domain" description="SAM" evidence="2">
    <location>
        <begin position="3"/>
        <end position="93"/>
    </location>
</feature>
<dbReference type="Pfam" id="PF00536">
    <property type="entry name" value="SAM_1"/>
    <property type="match status" value="1"/>
</dbReference>
<proteinExistence type="predicted"/>
<sequence>MGCDVQDVEILATWLASLHFEEYVSLFSQAGYDMPTISRMTPEYSYQQLGYNTILGMIATRTCVCVQDLTAIGITKPNHRRKLKAEIGRLNITDGIPDYKPHSTLSAGHQKKMMLAIKRIEDLSKRPSQVAEMFPSPARPSTLACYHLQGQEVPIATHRSGPASPSTTTPELKTFQAPPSLPFYPNQISSHRGHSLESLDMDDSVSTLMHSTDSWYDALGGWRHYETDNELVIHEGTASLHRPKGLIKPKPVAKIAAKTRPIETSSDILKNLNIEAPPTLKSTAEWQHSTSQLYGTLRKRNQPPPPPPKRTHSIKSTDPRSLDEMKDEAFATCVKGLTSRFNMASQDEEVPSESAKDLPDLSKLRQRRKDSSDSLVSIASTDSNSLPFANENVGTIKQRTAKPFSSLESCSLRRSSHSSSASLQIFNFF</sequence>
<feature type="compositionally biased region" description="Basic and acidic residues" evidence="1">
    <location>
        <begin position="315"/>
        <end position="325"/>
    </location>
</feature>
<accession>A0ABY6KUJ4</accession>
<evidence type="ECO:0000313" key="4">
    <source>
        <dbReference type="Proteomes" id="UP001235939"/>
    </source>
</evidence>